<evidence type="ECO:0000313" key="2">
    <source>
        <dbReference type="EMBL" id="KAE8239934.1"/>
    </source>
</evidence>
<evidence type="ECO:0000256" key="1">
    <source>
        <dbReference type="SAM" id="MobiDB-lite"/>
    </source>
</evidence>
<organism evidence="2 3">
    <name type="scientific">Tilletia controversa</name>
    <name type="common">dwarf bunt fungus</name>
    <dbReference type="NCBI Taxonomy" id="13291"/>
    <lineage>
        <taxon>Eukaryota</taxon>
        <taxon>Fungi</taxon>
        <taxon>Dikarya</taxon>
        <taxon>Basidiomycota</taxon>
        <taxon>Ustilaginomycotina</taxon>
        <taxon>Exobasidiomycetes</taxon>
        <taxon>Tilletiales</taxon>
        <taxon>Tilletiaceae</taxon>
        <taxon>Tilletia</taxon>
    </lineage>
</organism>
<protein>
    <submittedName>
        <fullName evidence="2">Uncharacterized protein</fullName>
    </submittedName>
</protein>
<feature type="compositionally biased region" description="Polar residues" evidence="1">
    <location>
        <begin position="146"/>
        <end position="160"/>
    </location>
</feature>
<dbReference type="Gene3D" id="1.25.40.10">
    <property type="entry name" value="Tetratricopeptide repeat domain"/>
    <property type="match status" value="1"/>
</dbReference>
<dbReference type="Proteomes" id="UP000077684">
    <property type="component" value="Unassembled WGS sequence"/>
</dbReference>
<name>A0A8X7STH5_9BASI</name>
<reference evidence="2" key="1">
    <citation type="submission" date="2016-04" db="EMBL/GenBank/DDBJ databases">
        <authorList>
            <person name="Nguyen H.D."/>
            <person name="Samba Siva P."/>
            <person name="Cullis J."/>
            <person name="Levesque C.A."/>
            <person name="Hambleton S."/>
        </authorList>
    </citation>
    <scope>NUCLEOTIDE SEQUENCE</scope>
    <source>
        <strain evidence="2">DAOMC 236426</strain>
    </source>
</reference>
<feature type="region of interest" description="Disordered" evidence="1">
    <location>
        <begin position="142"/>
        <end position="164"/>
    </location>
</feature>
<sequence>MLLFIVKQHLHHYDGLVGLHDTRTLIMRSIRMRKTRDELFRSSRKLRDVVLSAQKGLGLSRIGRLHQAAVDPRARNRPHSIDIVPIADALRDHLELPPQHPVVDEDDSATGFPDVATYLQLAIFLRMLRTPQDIRLNSKRRREQLDNGNQEDGASDSNALGPTLIESMPESSSAACKAASELLEDLTASRLAFDGLGQLQRWRQRAASRLRTVTLLWNRNSETFGLSFSETATMLVSLSILLFQTHFFEAAAYSAELLVATLREDYEQEPSKAKQLAKDVPRLYDYPLALTMETTADLYHPIAEPKSKSKNEKAIAYYGQAIAIYRRLFQSFPHLFDRGLHAVYYDLGSRLRWENRLVDADLAFQESLHFLSELGDPTGAVGFDVLQARAHICVRLERYEEALVHGTKSIAISRHEAAMSQNHWEAFAVQEFCKWVLKKEARPTQTLHALESAVALAISQRNPLEYTSMQDCYICLALGWLGAIQCSVGQQEDATKNGAEAVRLMLDFMDSKEAREGADQELEPYEHMLPHLLVLLAGTHLEAGRHDEAKKVLDESLKVGDAADGPTRKTALLLRARFLDTDGLEAEAAAIRAEADRIPFKGFLEVLCC</sequence>
<proteinExistence type="predicted"/>
<gene>
    <name evidence="2" type="ORF">A4X06_0g7970</name>
</gene>
<accession>A0A8X7STH5</accession>
<reference evidence="2" key="2">
    <citation type="journal article" date="2019" name="IMA Fungus">
        <title>Genome sequencing and comparison of five Tilletia species to identify candidate genes for the detection of regulated species infecting wheat.</title>
        <authorList>
            <person name="Nguyen H.D.T."/>
            <person name="Sultana T."/>
            <person name="Kesanakurti P."/>
            <person name="Hambleton S."/>
        </authorList>
    </citation>
    <scope>NUCLEOTIDE SEQUENCE</scope>
    <source>
        <strain evidence="2">DAOMC 236426</strain>
    </source>
</reference>
<dbReference type="AlphaFoldDB" id="A0A8X7STH5"/>
<comment type="caution">
    <text evidence="2">The sequence shown here is derived from an EMBL/GenBank/DDBJ whole genome shotgun (WGS) entry which is preliminary data.</text>
</comment>
<evidence type="ECO:0000313" key="3">
    <source>
        <dbReference type="Proteomes" id="UP000077684"/>
    </source>
</evidence>
<dbReference type="InterPro" id="IPR011990">
    <property type="entry name" value="TPR-like_helical_dom_sf"/>
</dbReference>
<keyword evidence="3" id="KW-1185">Reference proteome</keyword>
<dbReference type="SUPFAM" id="SSF48452">
    <property type="entry name" value="TPR-like"/>
    <property type="match status" value="1"/>
</dbReference>
<dbReference type="EMBL" id="LWDE02001559">
    <property type="protein sequence ID" value="KAE8239934.1"/>
    <property type="molecule type" value="Genomic_DNA"/>
</dbReference>